<dbReference type="InterPro" id="IPR032675">
    <property type="entry name" value="LRR_dom_sf"/>
</dbReference>
<dbReference type="AlphaFoldDB" id="A0A0E0KM58"/>
<reference evidence="1" key="1">
    <citation type="submission" date="2015-04" db="UniProtKB">
        <authorList>
            <consortium name="EnsemblPlants"/>
        </authorList>
    </citation>
    <scope>IDENTIFICATION</scope>
</reference>
<dbReference type="SUPFAM" id="SSF52047">
    <property type="entry name" value="RNI-like"/>
    <property type="match status" value="1"/>
</dbReference>
<dbReference type="STRING" id="4537.A0A0E0KM58"/>
<dbReference type="PANTHER" id="PTHR36766">
    <property type="entry name" value="PLANT BROAD-SPECTRUM MILDEW RESISTANCE PROTEIN RPW8"/>
    <property type="match status" value="1"/>
</dbReference>
<evidence type="ECO:0000313" key="1">
    <source>
        <dbReference type="EnsemblPlants" id="OPUNC04G00610.1"/>
    </source>
</evidence>
<accession>A0A0E0KM58</accession>
<dbReference type="PANTHER" id="PTHR36766:SF70">
    <property type="entry name" value="DISEASE RESISTANCE PROTEIN RGA4"/>
    <property type="match status" value="1"/>
</dbReference>
<dbReference type="Proteomes" id="UP000026962">
    <property type="component" value="Chromosome 4"/>
</dbReference>
<keyword evidence="2" id="KW-1185">Reference proteome</keyword>
<dbReference type="OMA" id="TEWPHID"/>
<protein>
    <submittedName>
        <fullName evidence="1">Uncharacterized protein</fullName>
    </submittedName>
</protein>
<evidence type="ECO:0000313" key="2">
    <source>
        <dbReference type="Proteomes" id="UP000026962"/>
    </source>
</evidence>
<name>A0A0E0KM58_ORYPU</name>
<dbReference type="Gene3D" id="3.80.10.10">
    <property type="entry name" value="Ribonuclease Inhibitor"/>
    <property type="match status" value="1"/>
</dbReference>
<sequence>MKITHRFASEQPDMFNAMLREIIVLSSPIVPENNRTRRLSSVIASCITRVECLHLKECIVTDTVMQNCLRSCTCLTVLELRGVPFCKAIVEFVELQVTDCVHFTRLQGLADLNNLIHLSIGNCPNLDCLSVGDITLVPQLLSRKACSSLPWLRILGSTELRGEEILQQLTSLKFLTFHTCEWNSLPQNMASLACLQQLTLQTCENIRSLPMLHESLQTFELRFCDPSFMKSCQEGGHPNWQKIAHVPRKHYNY</sequence>
<proteinExistence type="predicted"/>
<dbReference type="Gramene" id="OPUNC04G00610.1">
    <property type="protein sequence ID" value="OPUNC04G00610.1"/>
    <property type="gene ID" value="OPUNC04G00610"/>
</dbReference>
<dbReference type="EnsemblPlants" id="OPUNC04G00610.1">
    <property type="protein sequence ID" value="OPUNC04G00610.1"/>
    <property type="gene ID" value="OPUNC04G00610"/>
</dbReference>
<organism evidence="1">
    <name type="scientific">Oryza punctata</name>
    <name type="common">Red rice</name>
    <dbReference type="NCBI Taxonomy" id="4537"/>
    <lineage>
        <taxon>Eukaryota</taxon>
        <taxon>Viridiplantae</taxon>
        <taxon>Streptophyta</taxon>
        <taxon>Embryophyta</taxon>
        <taxon>Tracheophyta</taxon>
        <taxon>Spermatophyta</taxon>
        <taxon>Magnoliopsida</taxon>
        <taxon>Liliopsida</taxon>
        <taxon>Poales</taxon>
        <taxon>Poaceae</taxon>
        <taxon>BOP clade</taxon>
        <taxon>Oryzoideae</taxon>
        <taxon>Oryzeae</taxon>
        <taxon>Oryzinae</taxon>
        <taxon>Oryza</taxon>
    </lineage>
</organism>
<dbReference type="HOGENOM" id="CLU_063338_0_0_1"/>
<reference evidence="1" key="2">
    <citation type="submission" date="2018-05" db="EMBL/GenBank/DDBJ databases">
        <title>OpunRS2 (Oryza punctata Reference Sequence Version 2).</title>
        <authorList>
            <person name="Zhang J."/>
            <person name="Kudrna D."/>
            <person name="Lee S."/>
            <person name="Talag J."/>
            <person name="Welchert J."/>
            <person name="Wing R.A."/>
        </authorList>
    </citation>
    <scope>NUCLEOTIDE SEQUENCE [LARGE SCALE GENOMIC DNA]</scope>
</reference>